<reference evidence="1" key="1">
    <citation type="submission" date="2018-02" db="EMBL/GenBank/DDBJ databases">
        <title>Rhizophora mucronata_Transcriptome.</title>
        <authorList>
            <person name="Meera S.P."/>
            <person name="Sreeshan A."/>
            <person name="Augustine A."/>
        </authorList>
    </citation>
    <scope>NUCLEOTIDE SEQUENCE</scope>
    <source>
        <tissue evidence="1">Leaf</tissue>
    </source>
</reference>
<sequence>MKESQKALKDLQHAMKDSQAMKEFIQVELCNSVLLKRKPRSLSRLPLQLVTYLDASLGLA</sequence>
<name>A0A2P2N369_RHIMU</name>
<protein>
    <submittedName>
        <fullName evidence="1">Uncharacterized protein</fullName>
    </submittedName>
</protein>
<dbReference type="EMBL" id="GGEC01056427">
    <property type="protein sequence ID" value="MBX36911.1"/>
    <property type="molecule type" value="Transcribed_RNA"/>
</dbReference>
<dbReference type="AlphaFoldDB" id="A0A2P2N369"/>
<accession>A0A2P2N369</accession>
<organism evidence="1">
    <name type="scientific">Rhizophora mucronata</name>
    <name type="common">Asiatic mangrove</name>
    <dbReference type="NCBI Taxonomy" id="61149"/>
    <lineage>
        <taxon>Eukaryota</taxon>
        <taxon>Viridiplantae</taxon>
        <taxon>Streptophyta</taxon>
        <taxon>Embryophyta</taxon>
        <taxon>Tracheophyta</taxon>
        <taxon>Spermatophyta</taxon>
        <taxon>Magnoliopsida</taxon>
        <taxon>eudicotyledons</taxon>
        <taxon>Gunneridae</taxon>
        <taxon>Pentapetalae</taxon>
        <taxon>rosids</taxon>
        <taxon>fabids</taxon>
        <taxon>Malpighiales</taxon>
        <taxon>Rhizophoraceae</taxon>
        <taxon>Rhizophora</taxon>
    </lineage>
</organism>
<evidence type="ECO:0000313" key="1">
    <source>
        <dbReference type="EMBL" id="MBX36911.1"/>
    </source>
</evidence>
<proteinExistence type="predicted"/>